<dbReference type="Pfam" id="PF17917">
    <property type="entry name" value="RT_RNaseH"/>
    <property type="match status" value="1"/>
</dbReference>
<evidence type="ECO:0000256" key="2">
    <source>
        <dbReference type="ARBA" id="ARBA00022695"/>
    </source>
</evidence>
<dbReference type="AlphaFoldDB" id="A0A445B3D1"/>
<dbReference type="Proteomes" id="UP000289738">
    <property type="component" value="Chromosome A10"/>
</dbReference>
<organism evidence="8 9">
    <name type="scientific">Arachis hypogaea</name>
    <name type="common">Peanut</name>
    <dbReference type="NCBI Taxonomy" id="3818"/>
    <lineage>
        <taxon>Eukaryota</taxon>
        <taxon>Viridiplantae</taxon>
        <taxon>Streptophyta</taxon>
        <taxon>Embryophyta</taxon>
        <taxon>Tracheophyta</taxon>
        <taxon>Spermatophyta</taxon>
        <taxon>Magnoliopsida</taxon>
        <taxon>eudicotyledons</taxon>
        <taxon>Gunneridae</taxon>
        <taxon>Pentapetalae</taxon>
        <taxon>rosids</taxon>
        <taxon>fabids</taxon>
        <taxon>Fabales</taxon>
        <taxon>Fabaceae</taxon>
        <taxon>Papilionoideae</taxon>
        <taxon>50 kb inversion clade</taxon>
        <taxon>dalbergioids sensu lato</taxon>
        <taxon>Dalbergieae</taxon>
        <taxon>Pterocarpus clade</taxon>
        <taxon>Arachis</taxon>
    </lineage>
</organism>
<evidence type="ECO:0000256" key="6">
    <source>
        <dbReference type="ARBA" id="ARBA00022918"/>
    </source>
</evidence>
<sequence>MLKEKNTFKWEQYHQAIMKKIKDVLTSTHTMTSLQPGAPLNVYLAVGEEVANGLIAQKGEDKEKFIAYVSRAMEGSEQRYSSLEKYCLSLVYISQGYRQYFQAHQVEVVSKNEGLIFLIKKPILTGRMSRWALLLSEYDVKLVTPTTIESQALAYLLSICPEKATIEELLDQISETIEIVHT</sequence>
<evidence type="ECO:0000256" key="1">
    <source>
        <dbReference type="ARBA" id="ARBA00022679"/>
    </source>
</evidence>
<keyword evidence="6" id="KW-0695">RNA-directed DNA polymerase</keyword>
<dbReference type="PANTHER" id="PTHR48475:SF1">
    <property type="entry name" value="RNASE H TYPE-1 DOMAIN-CONTAINING PROTEIN"/>
    <property type="match status" value="1"/>
</dbReference>
<dbReference type="PANTHER" id="PTHR48475">
    <property type="entry name" value="RIBONUCLEASE H"/>
    <property type="match status" value="1"/>
</dbReference>
<dbReference type="InterPro" id="IPR043502">
    <property type="entry name" value="DNA/RNA_pol_sf"/>
</dbReference>
<evidence type="ECO:0000256" key="3">
    <source>
        <dbReference type="ARBA" id="ARBA00022722"/>
    </source>
</evidence>
<keyword evidence="3" id="KW-0540">Nuclease</keyword>
<accession>A0A445B3D1</accession>
<gene>
    <name evidence="8" type="ORF">Ahy_A10g047724</name>
</gene>
<keyword evidence="2" id="KW-0548">Nucleotidyltransferase</keyword>
<dbReference type="EMBL" id="SDMP01000010">
    <property type="protein sequence ID" value="RYR33160.1"/>
    <property type="molecule type" value="Genomic_DNA"/>
</dbReference>
<dbReference type="GO" id="GO:0004519">
    <property type="term" value="F:endonuclease activity"/>
    <property type="evidence" value="ECO:0007669"/>
    <property type="project" value="UniProtKB-KW"/>
</dbReference>
<dbReference type="STRING" id="3818.A0A445B3D1"/>
<proteinExistence type="predicted"/>
<dbReference type="GO" id="GO:0003964">
    <property type="term" value="F:RNA-directed DNA polymerase activity"/>
    <property type="evidence" value="ECO:0007669"/>
    <property type="project" value="UniProtKB-KW"/>
</dbReference>
<evidence type="ECO:0000313" key="8">
    <source>
        <dbReference type="EMBL" id="RYR33160.1"/>
    </source>
</evidence>
<name>A0A445B3D1_ARAHY</name>
<feature type="domain" description="Reverse transcriptase RNase H-like" evidence="7">
    <location>
        <begin position="38"/>
        <end position="138"/>
    </location>
</feature>
<keyword evidence="4" id="KW-0255">Endonuclease</keyword>
<protein>
    <recommendedName>
        <fullName evidence="7">Reverse transcriptase RNase H-like domain-containing protein</fullName>
    </recommendedName>
</protein>
<evidence type="ECO:0000259" key="7">
    <source>
        <dbReference type="Pfam" id="PF17917"/>
    </source>
</evidence>
<reference evidence="8 9" key="1">
    <citation type="submission" date="2019-01" db="EMBL/GenBank/DDBJ databases">
        <title>Sequencing of cultivated peanut Arachis hypogaea provides insights into genome evolution and oil improvement.</title>
        <authorList>
            <person name="Chen X."/>
        </authorList>
    </citation>
    <scope>NUCLEOTIDE SEQUENCE [LARGE SCALE GENOMIC DNA]</scope>
    <source>
        <strain evidence="9">cv. Fuhuasheng</strain>
        <tissue evidence="8">Leaves</tissue>
    </source>
</reference>
<evidence type="ECO:0000256" key="4">
    <source>
        <dbReference type="ARBA" id="ARBA00022759"/>
    </source>
</evidence>
<evidence type="ECO:0000256" key="5">
    <source>
        <dbReference type="ARBA" id="ARBA00022801"/>
    </source>
</evidence>
<dbReference type="SUPFAM" id="SSF56672">
    <property type="entry name" value="DNA/RNA polymerases"/>
    <property type="match status" value="1"/>
</dbReference>
<keyword evidence="1" id="KW-0808">Transferase</keyword>
<evidence type="ECO:0000313" key="9">
    <source>
        <dbReference type="Proteomes" id="UP000289738"/>
    </source>
</evidence>
<keyword evidence="9" id="KW-1185">Reference proteome</keyword>
<keyword evidence="5" id="KW-0378">Hydrolase</keyword>
<dbReference type="GO" id="GO:0016787">
    <property type="term" value="F:hydrolase activity"/>
    <property type="evidence" value="ECO:0007669"/>
    <property type="project" value="UniProtKB-KW"/>
</dbReference>
<dbReference type="InterPro" id="IPR041373">
    <property type="entry name" value="RT_RNaseH"/>
</dbReference>
<comment type="caution">
    <text evidence="8">The sequence shown here is derived from an EMBL/GenBank/DDBJ whole genome shotgun (WGS) entry which is preliminary data.</text>
</comment>